<gene>
    <name evidence="1" type="ORF">LOK49_LG10G01031</name>
</gene>
<dbReference type="EMBL" id="CM045767">
    <property type="protein sequence ID" value="KAI7996941.1"/>
    <property type="molecule type" value="Genomic_DNA"/>
</dbReference>
<accession>A0ACC0G748</accession>
<evidence type="ECO:0000313" key="1">
    <source>
        <dbReference type="EMBL" id="KAI7996941.1"/>
    </source>
</evidence>
<comment type="caution">
    <text evidence="1">The sequence shown here is derived from an EMBL/GenBank/DDBJ whole genome shotgun (WGS) entry which is preliminary data.</text>
</comment>
<organism evidence="1 2">
    <name type="scientific">Camellia lanceoleosa</name>
    <dbReference type="NCBI Taxonomy" id="1840588"/>
    <lineage>
        <taxon>Eukaryota</taxon>
        <taxon>Viridiplantae</taxon>
        <taxon>Streptophyta</taxon>
        <taxon>Embryophyta</taxon>
        <taxon>Tracheophyta</taxon>
        <taxon>Spermatophyta</taxon>
        <taxon>Magnoliopsida</taxon>
        <taxon>eudicotyledons</taxon>
        <taxon>Gunneridae</taxon>
        <taxon>Pentapetalae</taxon>
        <taxon>asterids</taxon>
        <taxon>Ericales</taxon>
        <taxon>Theaceae</taxon>
        <taxon>Camellia</taxon>
    </lineage>
</organism>
<keyword evidence="2" id="KW-1185">Reference proteome</keyword>
<dbReference type="Proteomes" id="UP001060215">
    <property type="component" value="Chromosome 10"/>
</dbReference>
<reference evidence="1 2" key="1">
    <citation type="journal article" date="2022" name="Plant J.">
        <title>Chromosome-level genome of Camellia lanceoleosa provides a valuable resource for understanding genome evolution and self-incompatibility.</title>
        <authorList>
            <person name="Gong W."/>
            <person name="Xiao S."/>
            <person name="Wang L."/>
            <person name="Liao Z."/>
            <person name="Chang Y."/>
            <person name="Mo W."/>
            <person name="Hu G."/>
            <person name="Li W."/>
            <person name="Zhao G."/>
            <person name="Zhu H."/>
            <person name="Hu X."/>
            <person name="Ji K."/>
            <person name="Xiang X."/>
            <person name="Song Q."/>
            <person name="Yuan D."/>
            <person name="Jin S."/>
            <person name="Zhang L."/>
        </authorList>
    </citation>
    <scope>NUCLEOTIDE SEQUENCE [LARGE SCALE GENOMIC DNA]</scope>
    <source>
        <strain evidence="1">SQ_2022a</strain>
    </source>
</reference>
<name>A0ACC0G748_9ERIC</name>
<proteinExistence type="predicted"/>
<evidence type="ECO:0000313" key="2">
    <source>
        <dbReference type="Proteomes" id="UP001060215"/>
    </source>
</evidence>
<protein>
    <submittedName>
        <fullName evidence="1">Uncharacterized protein</fullName>
    </submittedName>
</protein>
<sequence>MEENTLINSSSSLVSGSEDYYVKSSSEKEDSRKVLTLEPYETHFGKSNVRQTLELEGSGLATRKVSWLFILIWESVSFRNTPRLKYFEGAIEESIHKFFPPALLLRCYKSLEE</sequence>